<feature type="domain" description="CBM6" evidence="5">
    <location>
        <begin position="756"/>
        <end position="883"/>
    </location>
</feature>
<keyword evidence="2" id="KW-0964">Secreted</keyword>
<evidence type="ECO:0000259" key="5">
    <source>
        <dbReference type="PROSITE" id="PS51175"/>
    </source>
</evidence>
<keyword evidence="7" id="KW-0378">Hydrolase</keyword>
<protein>
    <submittedName>
        <fullName evidence="7">Hyaluronoglucosaminidase</fullName>
        <ecNumber evidence="7">3.2.1.35</ecNumber>
    </submittedName>
</protein>
<dbReference type="PROSITE" id="PS51175">
    <property type="entry name" value="CBM6"/>
    <property type="match status" value="1"/>
</dbReference>
<sequence length="1375" mass="150120">MERKRKKKKAVSVMLCAVMAAGMIPSGVMAAGNEEEAVSRVAIDNPEYSRSTVLEIDGKPFWYNAIQIRVDKLIDDPNYALGKEELQTLFDQAAEDGFTVANSQIRWTDVQPNQEIYASESSYVYGGENADTAYKGVDGIQIQNYAADESMQALGYVKFKVDAETVENLDGAKLRFFNLNKLGSARKIEIYAIKDDSWTQETLTWNNAPGHEGYEVKGDDVELVAQTDDSDKMNSQNFYDFNIVDYIKQSDWAKDGTISFVIRESTEGKKTPIKLGDYDDNNYEGSSGVVDARAQFVYSDADSYDFTYLDNAIDYAKNAGMKFEVLWFGTDTCSISTSKRIPVHALMNYQKTLDDDEARTPIGYKSGYNSITGVYNYLMCKNDEGLREKEANALRATFEHIKSRGDDVVIGCQVSNEPGVGLLHGSGKTPHCMCDTCLAKQEALGVDDSEFREVTMWEYNNNLAKAVKESGYSVWTRMNLAESADTEGVAYNEKMRNSEQGTYLDFIGIDHYRKTPAQLATEGIAGKQFAQGKNLTMLMELGQKDDRANGLYLGEDVLATLSGGTFVTIYDASSSDGCEIYSYDQSAKTFSPTRGANETGEEAVVTGLFKTNNMLKKIGYDLATKAPGAAGDYQLVYFNPTSTATGSYTQKEVLSNKEISFQTDTNGIGIAVNKNENEIALLSTKGDSFTFENAQMEDVVSAELGAYDENDNWVKDKDFTLTETDGKVMASVPAYQCLRIVTKEGSLGSAEDKVDVQVEAEQAYEVSEGVTTEILDNYASGDGWLKAAGTKIGDSVTITVMIPEDGIYSVDTCYYKNAGECGTVQLSVDGKALGTEIDMSAGTETFPNVISGEINLTAGEHKLTYTLTGGKGMVIPLDYVYLLKTGNIVDKSELQTLYDECAAMEQGDYTDASWNDLQTALAAAQAVLDKEMPGSSEVDTQIQLLQDAVSNLLVKTDKTREELYVEMKSVLDEAQAEILKTEIYTEKDVNEAKAVIDAVQAFYDGDRDDPAVTAEKVATELSKLQTALDILKSKAQTPPVDKTGLNTYIAMVEGLIEEDYTASSWNILIEKLNLARTIAEDEKATQEVVTVAYKELVMAWEALVPSLNTSSADPMIAEAERVLAEADKYRPSDIENVTAALQIVKDAIAAEGTTQEELNSLVMSLCEALNNLKEQVDASDLQKMAELADSLLADREKYTSSSADALENALNDAASVLEDENRTQEQVSGAYQALTNAMAGLQKRGNKEVMEPLLEKAGTVLAEASKYSAASLEGLQEALEAAQGVYDNEDAMQKEINQAASALAQELAQVRILGDVNNDGKVDTADAANVLAANAELEELDDASVGSADVNRDGFIDTKDAAEIQKYAAELITEF</sequence>
<evidence type="ECO:0000256" key="3">
    <source>
        <dbReference type="ARBA" id="ARBA00022729"/>
    </source>
</evidence>
<comment type="subcellular location">
    <subcellularLocation>
        <location evidence="1">Secreted</location>
    </subcellularLocation>
</comment>
<evidence type="ECO:0000256" key="4">
    <source>
        <dbReference type="SAM" id="SignalP"/>
    </source>
</evidence>
<proteinExistence type="predicted"/>
<dbReference type="InterPro" id="IPR016134">
    <property type="entry name" value="Dockerin_dom"/>
</dbReference>
<dbReference type="Gene3D" id="1.20.1270.90">
    <property type="entry name" value="AF1782-like"/>
    <property type="match status" value="2"/>
</dbReference>
<dbReference type="Gene3D" id="3.20.20.80">
    <property type="entry name" value="Glycosidases"/>
    <property type="match status" value="1"/>
</dbReference>
<dbReference type="SUPFAM" id="SSF49785">
    <property type="entry name" value="Galactose-binding domain-like"/>
    <property type="match status" value="1"/>
</dbReference>
<dbReference type="NCBIfam" id="NF033679">
    <property type="entry name" value="DNRLRE_dom"/>
    <property type="match status" value="1"/>
</dbReference>
<organism evidence="7 8">
    <name type="scientific">Blautia producta</name>
    <dbReference type="NCBI Taxonomy" id="33035"/>
    <lineage>
        <taxon>Bacteria</taxon>
        <taxon>Bacillati</taxon>
        <taxon>Bacillota</taxon>
        <taxon>Clostridia</taxon>
        <taxon>Lachnospirales</taxon>
        <taxon>Lachnospiraceae</taxon>
        <taxon>Blautia</taxon>
    </lineage>
</organism>
<keyword evidence="7" id="KW-0326">Glycosidase</keyword>
<dbReference type="PROSITE" id="PS51766">
    <property type="entry name" value="DOCKERIN"/>
    <property type="match status" value="1"/>
</dbReference>
<keyword evidence="3 4" id="KW-0732">Signal</keyword>
<dbReference type="KEGG" id="bpro:PMF13cell1_02861"/>
<dbReference type="GO" id="GO:0004415">
    <property type="term" value="F:hyalurononglucosaminidase activity"/>
    <property type="evidence" value="ECO:0007669"/>
    <property type="project" value="UniProtKB-EC"/>
</dbReference>
<feature type="domain" description="Dockerin" evidence="6">
    <location>
        <begin position="1309"/>
        <end position="1375"/>
    </location>
</feature>
<reference evidence="7 8" key="1">
    <citation type="submission" date="2019-01" db="EMBL/GenBank/DDBJ databases">
        <title>PMF-metabolizing Aryl O-demethylase.</title>
        <authorList>
            <person name="Kim M."/>
        </authorList>
    </citation>
    <scope>NUCLEOTIDE SEQUENCE [LARGE SCALE GENOMIC DNA]</scope>
    <source>
        <strain evidence="7 8">PMF1</strain>
    </source>
</reference>
<dbReference type="CDD" id="cd14256">
    <property type="entry name" value="Dockerin_I"/>
    <property type="match status" value="1"/>
</dbReference>
<dbReference type="SUPFAM" id="SSF63446">
    <property type="entry name" value="Type I dockerin domain"/>
    <property type="match status" value="1"/>
</dbReference>
<accession>A0A4P6LZT1</accession>
<dbReference type="InterPro" id="IPR017853">
    <property type="entry name" value="GH"/>
</dbReference>
<evidence type="ECO:0000313" key="7">
    <source>
        <dbReference type="EMBL" id="QBE97305.1"/>
    </source>
</evidence>
<dbReference type="Gene3D" id="1.10.1330.10">
    <property type="entry name" value="Dockerin domain"/>
    <property type="match status" value="1"/>
</dbReference>
<gene>
    <name evidence="7" type="primary">nagH</name>
    <name evidence="7" type="ORF">PMF13cell1_02861</name>
</gene>
<dbReference type="GO" id="GO:0030246">
    <property type="term" value="F:carbohydrate binding"/>
    <property type="evidence" value="ECO:0007669"/>
    <property type="project" value="InterPro"/>
</dbReference>
<evidence type="ECO:0000256" key="1">
    <source>
        <dbReference type="ARBA" id="ARBA00004613"/>
    </source>
</evidence>
<dbReference type="EC" id="3.2.1.35" evidence="7"/>
<evidence type="ECO:0000313" key="8">
    <source>
        <dbReference type="Proteomes" id="UP000289794"/>
    </source>
</evidence>
<dbReference type="InterPro" id="IPR036439">
    <property type="entry name" value="Dockerin_dom_sf"/>
</dbReference>
<dbReference type="InterPro" id="IPR002105">
    <property type="entry name" value="Dockerin_1_rpt"/>
</dbReference>
<feature type="chain" id="PRO_5020485157" evidence="4">
    <location>
        <begin position="31"/>
        <end position="1375"/>
    </location>
</feature>
<dbReference type="GO" id="GO:0005576">
    <property type="term" value="C:extracellular region"/>
    <property type="evidence" value="ECO:0007669"/>
    <property type="project" value="UniProtKB-SubCell"/>
</dbReference>
<evidence type="ECO:0000256" key="2">
    <source>
        <dbReference type="ARBA" id="ARBA00022525"/>
    </source>
</evidence>
<dbReference type="Pfam" id="PF07554">
    <property type="entry name" value="FIVAR"/>
    <property type="match status" value="4"/>
</dbReference>
<dbReference type="GO" id="GO:0000272">
    <property type="term" value="P:polysaccharide catabolic process"/>
    <property type="evidence" value="ECO:0007669"/>
    <property type="project" value="InterPro"/>
</dbReference>
<dbReference type="InterPro" id="IPR005084">
    <property type="entry name" value="CBM6"/>
</dbReference>
<dbReference type="EMBL" id="CP035945">
    <property type="protein sequence ID" value="QBE97305.1"/>
    <property type="molecule type" value="Genomic_DNA"/>
</dbReference>
<dbReference type="SUPFAM" id="SSF51445">
    <property type="entry name" value="(Trans)glycosidases"/>
    <property type="match status" value="1"/>
</dbReference>
<feature type="signal peptide" evidence="4">
    <location>
        <begin position="1"/>
        <end position="30"/>
    </location>
</feature>
<dbReference type="InterPro" id="IPR008979">
    <property type="entry name" value="Galactose-bd-like_sf"/>
</dbReference>
<dbReference type="Pfam" id="PF24517">
    <property type="entry name" value="CBM96"/>
    <property type="match status" value="1"/>
</dbReference>
<dbReference type="Pfam" id="PF00404">
    <property type="entry name" value="Dockerin_1"/>
    <property type="match status" value="1"/>
</dbReference>
<dbReference type="Gene3D" id="2.60.120.260">
    <property type="entry name" value="Galactose-binding domain-like"/>
    <property type="match status" value="1"/>
</dbReference>
<dbReference type="Proteomes" id="UP000289794">
    <property type="component" value="Chromosome"/>
</dbReference>
<dbReference type="Gene3D" id="1.20.1270.70">
    <property type="entry name" value="Designed single chain three-helix bundle"/>
    <property type="match status" value="2"/>
</dbReference>
<name>A0A4P6LZT1_9FIRM</name>
<dbReference type="InterPro" id="IPR055372">
    <property type="entry name" value="CBM96"/>
</dbReference>
<dbReference type="RefSeq" id="WP_130181138.1">
    <property type="nucleotide sequence ID" value="NZ_CP035945.1"/>
</dbReference>
<evidence type="ECO:0000259" key="6">
    <source>
        <dbReference type="PROSITE" id="PS51766"/>
    </source>
</evidence>